<evidence type="ECO:0000313" key="2">
    <source>
        <dbReference type="Proteomes" id="UP000265520"/>
    </source>
</evidence>
<dbReference type="AlphaFoldDB" id="A0A392R5X5"/>
<organism evidence="1 2">
    <name type="scientific">Trifolium medium</name>
    <dbReference type="NCBI Taxonomy" id="97028"/>
    <lineage>
        <taxon>Eukaryota</taxon>
        <taxon>Viridiplantae</taxon>
        <taxon>Streptophyta</taxon>
        <taxon>Embryophyta</taxon>
        <taxon>Tracheophyta</taxon>
        <taxon>Spermatophyta</taxon>
        <taxon>Magnoliopsida</taxon>
        <taxon>eudicotyledons</taxon>
        <taxon>Gunneridae</taxon>
        <taxon>Pentapetalae</taxon>
        <taxon>rosids</taxon>
        <taxon>fabids</taxon>
        <taxon>Fabales</taxon>
        <taxon>Fabaceae</taxon>
        <taxon>Papilionoideae</taxon>
        <taxon>50 kb inversion clade</taxon>
        <taxon>NPAAA clade</taxon>
        <taxon>Hologalegina</taxon>
        <taxon>IRL clade</taxon>
        <taxon>Trifolieae</taxon>
        <taxon>Trifolium</taxon>
    </lineage>
</organism>
<keyword evidence="2" id="KW-1185">Reference proteome</keyword>
<dbReference type="EMBL" id="LXQA010185798">
    <property type="protein sequence ID" value="MCI31256.1"/>
    <property type="molecule type" value="Genomic_DNA"/>
</dbReference>
<evidence type="ECO:0000313" key="1">
    <source>
        <dbReference type="EMBL" id="MCI31256.1"/>
    </source>
</evidence>
<dbReference type="Proteomes" id="UP000265520">
    <property type="component" value="Unassembled WGS sequence"/>
</dbReference>
<accession>A0A392R5X5</accession>
<reference evidence="1 2" key="1">
    <citation type="journal article" date="2018" name="Front. Plant Sci.">
        <title>Red Clover (Trifolium pratense) and Zigzag Clover (T. medium) - A Picture of Genomic Similarities and Differences.</title>
        <authorList>
            <person name="Dluhosova J."/>
            <person name="Istvanek J."/>
            <person name="Nedelnik J."/>
            <person name="Repkova J."/>
        </authorList>
    </citation>
    <scope>NUCLEOTIDE SEQUENCE [LARGE SCALE GENOMIC DNA]</scope>
    <source>
        <strain evidence="2">cv. 10/8</strain>
        <tissue evidence="1">Leaf</tissue>
    </source>
</reference>
<protein>
    <submittedName>
        <fullName evidence="1">Uncharacterized protein</fullName>
    </submittedName>
</protein>
<name>A0A392R5X5_9FABA</name>
<sequence length="40" mass="4520">IVDKSTKEAAAVDHVEPEKSWLHTVMHDLRVASITFVVYP</sequence>
<proteinExistence type="predicted"/>
<feature type="non-terminal residue" evidence="1">
    <location>
        <position position="1"/>
    </location>
</feature>
<comment type="caution">
    <text evidence="1">The sequence shown here is derived from an EMBL/GenBank/DDBJ whole genome shotgun (WGS) entry which is preliminary data.</text>
</comment>